<dbReference type="RefSeq" id="XP_002735122.1">
    <property type="nucleotide sequence ID" value="XM_002735076.2"/>
</dbReference>
<feature type="domain" description="MIT" evidence="1">
    <location>
        <begin position="10"/>
        <end position="48"/>
    </location>
</feature>
<dbReference type="SUPFAM" id="SSF116846">
    <property type="entry name" value="MIT domain"/>
    <property type="match status" value="1"/>
</dbReference>
<gene>
    <name evidence="4" type="primary">LOC100366757</name>
</gene>
<evidence type="ECO:0000313" key="3">
    <source>
        <dbReference type="Proteomes" id="UP000694865"/>
    </source>
</evidence>
<feature type="domain" description="MITD1 C-terminal phospholipase D-like" evidence="2">
    <location>
        <begin position="62"/>
        <end position="202"/>
    </location>
</feature>
<dbReference type="Proteomes" id="UP000694865">
    <property type="component" value="Unplaced"/>
</dbReference>
<evidence type="ECO:0000259" key="2">
    <source>
        <dbReference type="Pfam" id="PF16565"/>
    </source>
</evidence>
<evidence type="ECO:0000259" key="1">
    <source>
        <dbReference type="Pfam" id="PF04212"/>
    </source>
</evidence>
<dbReference type="InterPro" id="IPR007330">
    <property type="entry name" value="MIT_dom"/>
</dbReference>
<dbReference type="Pfam" id="PF16565">
    <property type="entry name" value="MIT_C"/>
    <property type="match status" value="1"/>
</dbReference>
<dbReference type="Gene3D" id="3.30.870.30">
    <property type="entry name" value="MITD, C-terminal phospholipase D-like domain"/>
    <property type="match status" value="1"/>
</dbReference>
<organism evidence="3 4">
    <name type="scientific">Saccoglossus kowalevskii</name>
    <name type="common">Acorn worm</name>
    <dbReference type="NCBI Taxonomy" id="10224"/>
    <lineage>
        <taxon>Eukaryota</taxon>
        <taxon>Metazoa</taxon>
        <taxon>Hemichordata</taxon>
        <taxon>Enteropneusta</taxon>
        <taxon>Harrimaniidae</taxon>
        <taxon>Saccoglossus</taxon>
    </lineage>
</organism>
<dbReference type="Pfam" id="PF04212">
    <property type="entry name" value="MIT"/>
    <property type="match status" value="1"/>
</dbReference>
<reference evidence="4" key="1">
    <citation type="submission" date="2025-08" db="UniProtKB">
        <authorList>
            <consortium name="RefSeq"/>
        </authorList>
    </citation>
    <scope>IDENTIFICATION</scope>
    <source>
        <tissue evidence="4">Testes</tissue>
    </source>
</reference>
<dbReference type="GeneID" id="100366757"/>
<protein>
    <submittedName>
        <fullName evidence="4">MIT domain-containing protein 1-like</fullName>
    </submittedName>
</protein>
<dbReference type="InterPro" id="IPR032341">
    <property type="entry name" value="MITD1_C"/>
</dbReference>
<accession>A0ABM0GQK4</accession>
<dbReference type="PANTHER" id="PTHR21222:SF1">
    <property type="entry name" value="MIT DOMAIN-CONTAINING PROTEIN 1"/>
    <property type="match status" value="1"/>
</dbReference>
<dbReference type="InterPro" id="IPR052817">
    <property type="entry name" value="MIT_domain_contain_protein1"/>
</dbReference>
<dbReference type="InterPro" id="IPR038113">
    <property type="entry name" value="MITD1_C_sf"/>
</dbReference>
<dbReference type="Gene3D" id="1.20.58.80">
    <property type="entry name" value="Phosphotransferase system, lactose/cellobiose-type IIA subunit"/>
    <property type="match status" value="1"/>
</dbReference>
<name>A0ABM0GQK4_SACKO</name>
<sequence length="212" mass="24248">MAGASGIEASAISVLKNAVEFDTGGRFTEALACYREGIQLLMQVMKAGQYHEQYHIAKGSTGHSYKTVFSKFIDEFLTEVQVEDPYIRNTHQIYNFLRFCELLVIPPARVRKISLVTGPDEVNFQQQKSRLNELVESLMKYEITLEINYTTSLHDREIRFNNGWIIKIGRGLDYFKATGRFAIGFCDFDLRECHETTVDIFHSKHTKSSAST</sequence>
<proteinExistence type="predicted"/>
<dbReference type="InterPro" id="IPR036181">
    <property type="entry name" value="MIT_dom_sf"/>
</dbReference>
<keyword evidence="3" id="KW-1185">Reference proteome</keyword>
<dbReference type="PANTHER" id="PTHR21222">
    <property type="entry name" value="MIT DOMAIN-CONTAINING PROTEIN 1"/>
    <property type="match status" value="1"/>
</dbReference>
<dbReference type="CDD" id="cd02685">
    <property type="entry name" value="MIT_C"/>
    <property type="match status" value="1"/>
</dbReference>
<evidence type="ECO:0000313" key="4">
    <source>
        <dbReference type="RefSeq" id="XP_002735122.1"/>
    </source>
</evidence>